<protein>
    <submittedName>
        <fullName evidence="1">Uncharacterized protein</fullName>
    </submittedName>
</protein>
<organism evidence="1 2">
    <name type="scientific">Octopus vulgaris</name>
    <name type="common">Common octopus</name>
    <dbReference type="NCBI Taxonomy" id="6645"/>
    <lineage>
        <taxon>Eukaryota</taxon>
        <taxon>Metazoa</taxon>
        <taxon>Spiralia</taxon>
        <taxon>Lophotrochozoa</taxon>
        <taxon>Mollusca</taxon>
        <taxon>Cephalopoda</taxon>
        <taxon>Coleoidea</taxon>
        <taxon>Octopodiformes</taxon>
        <taxon>Octopoda</taxon>
        <taxon>Incirrata</taxon>
        <taxon>Octopodidae</taxon>
        <taxon>Octopus</taxon>
    </lineage>
</organism>
<sequence length="101" mass="11550">MAVPKRVITDPTGTYFINLGRIKDPVYFGGVLRWGLKSECKGRADNVSYSKNLYPLNLQPALKVADEVGLHCLDKAELPCNEESVDKDLREWTKYPRFHRP</sequence>
<keyword evidence="2" id="KW-1185">Reference proteome</keyword>
<proteinExistence type="predicted"/>
<dbReference type="EMBL" id="OX597819">
    <property type="protein sequence ID" value="CAI9724844.1"/>
    <property type="molecule type" value="Genomic_DNA"/>
</dbReference>
<gene>
    <name evidence="1" type="ORF">OCTVUL_1B022481</name>
</gene>
<reference evidence="1" key="1">
    <citation type="submission" date="2023-08" db="EMBL/GenBank/DDBJ databases">
        <authorList>
            <person name="Alioto T."/>
            <person name="Alioto T."/>
            <person name="Gomez Garrido J."/>
        </authorList>
    </citation>
    <scope>NUCLEOTIDE SEQUENCE</scope>
</reference>
<accession>A0AA36B025</accession>
<evidence type="ECO:0000313" key="1">
    <source>
        <dbReference type="EMBL" id="CAI9724844.1"/>
    </source>
</evidence>
<name>A0AA36B025_OCTVU</name>
<dbReference type="AlphaFoldDB" id="A0AA36B025"/>
<evidence type="ECO:0000313" key="2">
    <source>
        <dbReference type="Proteomes" id="UP001162480"/>
    </source>
</evidence>
<dbReference type="Proteomes" id="UP001162480">
    <property type="component" value="Chromosome 6"/>
</dbReference>